<dbReference type="InterPro" id="IPR037151">
    <property type="entry name" value="AlkB-like_sf"/>
</dbReference>
<keyword evidence="5" id="KW-0560">Oxidoreductase</keyword>
<evidence type="ECO:0000256" key="7">
    <source>
        <dbReference type="ARBA" id="ARBA00023242"/>
    </source>
</evidence>
<dbReference type="GO" id="GO:0051213">
    <property type="term" value="F:dioxygenase activity"/>
    <property type="evidence" value="ECO:0007669"/>
    <property type="project" value="UniProtKB-KW"/>
</dbReference>
<comment type="similarity">
    <text evidence="2">Belongs to the alkB family.</text>
</comment>
<evidence type="ECO:0000259" key="8">
    <source>
        <dbReference type="PROSITE" id="PS51471"/>
    </source>
</evidence>
<dbReference type="PROSITE" id="PS51471">
    <property type="entry name" value="FE2OG_OXY"/>
    <property type="match status" value="1"/>
</dbReference>
<keyword evidence="3" id="KW-0479">Metal-binding</keyword>
<dbReference type="EMBL" id="JAQMWT010000531">
    <property type="protein sequence ID" value="KAJ8600078.1"/>
    <property type="molecule type" value="Genomic_DNA"/>
</dbReference>
<dbReference type="GO" id="GO:0046872">
    <property type="term" value="F:metal ion binding"/>
    <property type="evidence" value="ECO:0007669"/>
    <property type="project" value="UniProtKB-KW"/>
</dbReference>
<evidence type="ECO:0000256" key="3">
    <source>
        <dbReference type="ARBA" id="ARBA00022723"/>
    </source>
</evidence>
<dbReference type="AlphaFoldDB" id="A0AAD7U8H1"/>
<evidence type="ECO:0000256" key="4">
    <source>
        <dbReference type="ARBA" id="ARBA00022964"/>
    </source>
</evidence>
<dbReference type="InterPro" id="IPR005123">
    <property type="entry name" value="Oxoglu/Fe-dep_dioxygenase_dom"/>
</dbReference>
<evidence type="ECO:0000256" key="5">
    <source>
        <dbReference type="ARBA" id="ARBA00023002"/>
    </source>
</evidence>
<evidence type="ECO:0000256" key="1">
    <source>
        <dbReference type="ARBA" id="ARBA00004123"/>
    </source>
</evidence>
<evidence type="ECO:0000256" key="2">
    <source>
        <dbReference type="ARBA" id="ARBA00007879"/>
    </source>
</evidence>
<evidence type="ECO:0000256" key="6">
    <source>
        <dbReference type="ARBA" id="ARBA00023004"/>
    </source>
</evidence>
<dbReference type="Proteomes" id="UP001230188">
    <property type="component" value="Unassembled WGS sequence"/>
</dbReference>
<keyword evidence="7" id="KW-0539">Nucleus</keyword>
<dbReference type="InterPro" id="IPR032862">
    <property type="entry name" value="ALKBH6"/>
</dbReference>
<evidence type="ECO:0000313" key="9">
    <source>
        <dbReference type="EMBL" id="KAJ8600078.1"/>
    </source>
</evidence>
<comment type="caution">
    <text evidence="9">The sequence shown here is derived from an EMBL/GenBank/DDBJ whole genome shotgun (WGS) entry which is preliminary data.</text>
</comment>
<proteinExistence type="inferred from homology"/>
<protein>
    <recommendedName>
        <fullName evidence="8">Fe2OG dioxygenase domain-containing protein</fullName>
    </recommendedName>
</protein>
<accession>A0AAD7U8H1</accession>
<sequence>MALDFFELRREMLMEERAKRSRPDSVSVSQARAEPLQLPETCPLRKEKARVSPQRLDGLDVWYAPEFIDEDEENSLLSTLDPDESWVRVRGRSLLRFGGPAGSADFVLEPLPLFVASVADAASGFVGVCLNHCLVNSYAPGEGIMAHTDGPAYDHVTATLSCGQDRLVYFAKRLRPAQVGTPLDTGPVASVLLRRRSLLVFKNDAYIHHTHEIEPTKLEVVGTKAPCINLRLAEAHEGDQIPVVARRLSFTLRRAKAD</sequence>
<organism evidence="9 10">
    <name type="scientific">Chrysophaeum taylorii</name>
    <dbReference type="NCBI Taxonomy" id="2483200"/>
    <lineage>
        <taxon>Eukaryota</taxon>
        <taxon>Sar</taxon>
        <taxon>Stramenopiles</taxon>
        <taxon>Ochrophyta</taxon>
        <taxon>Pelagophyceae</taxon>
        <taxon>Pelagomonadales</taxon>
        <taxon>Pelagomonadaceae</taxon>
        <taxon>Chrysophaeum</taxon>
    </lineage>
</organism>
<evidence type="ECO:0000313" key="10">
    <source>
        <dbReference type="Proteomes" id="UP001230188"/>
    </source>
</evidence>
<reference evidence="9" key="1">
    <citation type="submission" date="2023-01" db="EMBL/GenBank/DDBJ databases">
        <title>Metagenome sequencing of chrysophaentin producing Chrysophaeum taylorii.</title>
        <authorList>
            <person name="Davison J."/>
            <person name="Bewley C."/>
        </authorList>
    </citation>
    <scope>NUCLEOTIDE SEQUENCE</scope>
    <source>
        <strain evidence="9">NIES-1699</strain>
    </source>
</reference>
<dbReference type="Gene3D" id="2.60.120.590">
    <property type="entry name" value="Alpha-ketoglutarate-dependent dioxygenase AlkB-like"/>
    <property type="match status" value="1"/>
</dbReference>
<keyword evidence="10" id="KW-1185">Reference proteome</keyword>
<dbReference type="SUPFAM" id="SSF51197">
    <property type="entry name" value="Clavaminate synthase-like"/>
    <property type="match status" value="1"/>
</dbReference>
<dbReference type="InterPro" id="IPR027450">
    <property type="entry name" value="AlkB-like"/>
</dbReference>
<comment type="subcellular location">
    <subcellularLocation>
        <location evidence="1">Nucleus</location>
    </subcellularLocation>
</comment>
<gene>
    <name evidence="9" type="ORF">CTAYLR_001893</name>
</gene>
<dbReference type="GO" id="GO:0005634">
    <property type="term" value="C:nucleus"/>
    <property type="evidence" value="ECO:0007669"/>
    <property type="project" value="UniProtKB-SubCell"/>
</dbReference>
<feature type="domain" description="Fe2OG dioxygenase" evidence="8">
    <location>
        <begin position="129"/>
        <end position="256"/>
    </location>
</feature>
<dbReference type="PANTHER" id="PTHR46030">
    <property type="entry name" value="ALPHA-KETOGLUTARATE-DEPENDENT DIOXYGENASE ALKB HOMOLOG 6"/>
    <property type="match status" value="1"/>
</dbReference>
<name>A0AAD7U8H1_9STRA</name>
<dbReference type="PANTHER" id="PTHR46030:SF1">
    <property type="entry name" value="ALPHA-KETOGLUTARATE-DEPENDENT DIOXYGENASE ALKB HOMOLOG 6"/>
    <property type="match status" value="1"/>
</dbReference>
<dbReference type="Pfam" id="PF13532">
    <property type="entry name" value="2OG-FeII_Oxy_2"/>
    <property type="match status" value="1"/>
</dbReference>
<keyword evidence="4" id="KW-0223">Dioxygenase</keyword>
<keyword evidence="6" id="KW-0408">Iron</keyword>